<dbReference type="PANTHER" id="PTHR47650">
    <property type="entry name" value="ZINC FINGER CCCH DOMAIN-CONTAINING PROTEIN 22"/>
    <property type="match status" value="1"/>
</dbReference>
<organism evidence="5 6">
    <name type="scientific">Riccia fluitans</name>
    <dbReference type="NCBI Taxonomy" id="41844"/>
    <lineage>
        <taxon>Eukaryota</taxon>
        <taxon>Viridiplantae</taxon>
        <taxon>Streptophyta</taxon>
        <taxon>Embryophyta</taxon>
        <taxon>Marchantiophyta</taxon>
        <taxon>Marchantiopsida</taxon>
        <taxon>Marchantiidae</taxon>
        <taxon>Marchantiales</taxon>
        <taxon>Ricciaceae</taxon>
        <taxon>Riccia</taxon>
    </lineage>
</organism>
<dbReference type="Pfam" id="PF01585">
    <property type="entry name" value="G-patch"/>
    <property type="match status" value="1"/>
</dbReference>
<feature type="compositionally biased region" description="Polar residues" evidence="2">
    <location>
        <begin position="78"/>
        <end position="90"/>
    </location>
</feature>
<keyword evidence="1" id="KW-0863">Zinc-finger</keyword>
<comment type="caution">
    <text evidence="5">The sequence shown here is derived from an EMBL/GenBank/DDBJ whole genome shotgun (WGS) entry which is preliminary data.</text>
</comment>
<evidence type="ECO:0000313" key="6">
    <source>
        <dbReference type="Proteomes" id="UP001605036"/>
    </source>
</evidence>
<dbReference type="AlphaFoldDB" id="A0ABD1Y1K0"/>
<dbReference type="GO" id="GO:0008270">
    <property type="term" value="F:zinc ion binding"/>
    <property type="evidence" value="ECO:0007669"/>
    <property type="project" value="UniProtKB-KW"/>
</dbReference>
<name>A0ABD1Y1K0_9MARC</name>
<dbReference type="SMART" id="SM00356">
    <property type="entry name" value="ZnF_C3H1"/>
    <property type="match status" value="1"/>
</dbReference>
<gene>
    <name evidence="5" type="ORF">R1flu_025733</name>
</gene>
<dbReference type="Gene3D" id="2.30.30.1190">
    <property type="match status" value="1"/>
</dbReference>
<dbReference type="PANTHER" id="PTHR47650:SF2">
    <property type="entry name" value="ZINC FINGER CCCH DOMAIN-CONTAINING PROTEIN 22"/>
    <property type="match status" value="1"/>
</dbReference>
<feature type="region of interest" description="Disordered" evidence="2">
    <location>
        <begin position="498"/>
        <end position="519"/>
    </location>
</feature>
<dbReference type="PROSITE" id="PS50174">
    <property type="entry name" value="G_PATCH"/>
    <property type="match status" value="1"/>
</dbReference>
<protein>
    <recommendedName>
        <fullName evidence="7">Zinc finger CCCH-type with G patch domain-containing protein</fullName>
    </recommendedName>
</protein>
<keyword evidence="1" id="KW-0479">Metal-binding</keyword>
<feature type="domain" description="C3H1-type" evidence="3">
    <location>
        <begin position="151"/>
        <end position="178"/>
    </location>
</feature>
<evidence type="ECO:0000256" key="1">
    <source>
        <dbReference type="PROSITE-ProRule" id="PRU00723"/>
    </source>
</evidence>
<reference evidence="5 6" key="1">
    <citation type="submission" date="2024-09" db="EMBL/GenBank/DDBJ databases">
        <title>Chromosome-scale assembly of Riccia fluitans.</title>
        <authorList>
            <person name="Paukszto L."/>
            <person name="Sawicki J."/>
            <person name="Karawczyk K."/>
            <person name="Piernik-Szablinska J."/>
            <person name="Szczecinska M."/>
            <person name="Mazdziarz M."/>
        </authorList>
    </citation>
    <scope>NUCLEOTIDE SEQUENCE [LARGE SCALE GENOMIC DNA]</scope>
    <source>
        <strain evidence="5">Rf_01</strain>
        <tissue evidence="5">Aerial parts of the thallus</tissue>
    </source>
</reference>
<keyword evidence="1" id="KW-0862">Zinc</keyword>
<dbReference type="InterPro" id="IPR000467">
    <property type="entry name" value="G_patch_dom"/>
</dbReference>
<feature type="zinc finger region" description="C3H1-type" evidence="1">
    <location>
        <begin position="151"/>
        <end position="178"/>
    </location>
</feature>
<feature type="region of interest" description="Disordered" evidence="2">
    <location>
        <begin position="417"/>
        <end position="448"/>
    </location>
</feature>
<evidence type="ECO:0000259" key="3">
    <source>
        <dbReference type="PROSITE" id="PS50103"/>
    </source>
</evidence>
<sequence>MDGPVDKQLEQELESHIQDQRASVIEINEALESDPTNSELLQVKEELLACLKTAEESVFQLKRARLLRELDSIPSVEEQQIVNSSPTGKSADNPGSELNFIEESPQSVQLSSFAEGAKCRFRHTDGRWYNGRVHGLDEAGIARVFFLTPTNEKMQICRFFLQQRCRFGGNCRQSHGAEIPLYALRLFNSPDWETVPLGTTIWTCDSDERTGLWKQAELENWDDERYQKASVVFVGNGKKVLVDAEMIAVSEYAELSDESSDSSSEEDEEEELDEGEEEETEGIGILMPAGPQTDTVTFANWERHTRGVASRMMASMGYRVGMGLGKSGQGQVVPIEARVLPPRQSLDFMNESKRKEKDKEGKKVYDGKKKKTRGGKRSRARKWAAAALAAKIEQDKAPDVFGIINQHLAPVVEAETSFGSGSQRFTSRASQATSAQRKTQKKEDRRSIVAHQDSILDIRSKISKLEEMAQRNRREKAVYDGINKKLEVARKALLDAEAAHASATHEVHSKEKEKKWLRF</sequence>
<evidence type="ECO:0000256" key="2">
    <source>
        <dbReference type="SAM" id="MobiDB-lite"/>
    </source>
</evidence>
<feature type="compositionally biased region" description="Basic residues" evidence="2">
    <location>
        <begin position="368"/>
        <end position="379"/>
    </location>
</feature>
<feature type="region of interest" description="Disordered" evidence="2">
    <location>
        <begin position="253"/>
        <end position="291"/>
    </location>
</feature>
<dbReference type="SMART" id="SM00443">
    <property type="entry name" value="G_patch"/>
    <property type="match status" value="1"/>
</dbReference>
<keyword evidence="6" id="KW-1185">Reference proteome</keyword>
<evidence type="ECO:0000259" key="4">
    <source>
        <dbReference type="PROSITE" id="PS50174"/>
    </source>
</evidence>
<feature type="compositionally biased region" description="Acidic residues" evidence="2">
    <location>
        <begin position="254"/>
        <end position="281"/>
    </location>
</feature>
<feature type="domain" description="G-patch" evidence="4">
    <location>
        <begin position="305"/>
        <end position="351"/>
    </location>
</feature>
<evidence type="ECO:0000313" key="5">
    <source>
        <dbReference type="EMBL" id="KAL2614041.1"/>
    </source>
</evidence>
<dbReference type="InterPro" id="IPR000571">
    <property type="entry name" value="Znf_CCCH"/>
</dbReference>
<evidence type="ECO:0008006" key="7">
    <source>
        <dbReference type="Google" id="ProtNLM"/>
    </source>
</evidence>
<feature type="region of interest" description="Disordered" evidence="2">
    <location>
        <begin position="348"/>
        <end position="379"/>
    </location>
</feature>
<feature type="compositionally biased region" description="Basic and acidic residues" evidence="2">
    <location>
        <begin position="350"/>
        <end position="367"/>
    </location>
</feature>
<dbReference type="PROSITE" id="PS50103">
    <property type="entry name" value="ZF_C3H1"/>
    <property type="match status" value="1"/>
</dbReference>
<dbReference type="EMBL" id="JBHFFA010000007">
    <property type="protein sequence ID" value="KAL2614041.1"/>
    <property type="molecule type" value="Genomic_DNA"/>
</dbReference>
<dbReference type="Pfam" id="PF00642">
    <property type="entry name" value="zf-CCCH"/>
    <property type="match status" value="1"/>
</dbReference>
<feature type="compositionally biased region" description="Polar residues" evidence="2">
    <location>
        <begin position="417"/>
        <end position="437"/>
    </location>
</feature>
<proteinExistence type="predicted"/>
<dbReference type="Proteomes" id="UP001605036">
    <property type="component" value="Unassembled WGS sequence"/>
</dbReference>
<accession>A0ABD1Y1K0</accession>
<feature type="region of interest" description="Disordered" evidence="2">
    <location>
        <begin position="78"/>
        <end position="99"/>
    </location>
</feature>